<protein>
    <submittedName>
        <fullName evidence="2">Uncharacterized protein</fullName>
    </submittedName>
</protein>
<comment type="caution">
    <text evidence="2">The sequence shown here is derived from an EMBL/GenBank/DDBJ whole genome shotgun (WGS) entry which is preliminary data.</text>
</comment>
<feature type="compositionally biased region" description="Basic and acidic residues" evidence="1">
    <location>
        <begin position="24"/>
        <end position="38"/>
    </location>
</feature>
<accession>A0AAN7XNB7</accession>
<feature type="region of interest" description="Disordered" evidence="1">
    <location>
        <begin position="1"/>
        <end position="51"/>
    </location>
</feature>
<keyword evidence="3" id="KW-1185">Reference proteome</keyword>
<organism evidence="2 3">
    <name type="scientific">Eleginops maclovinus</name>
    <name type="common">Patagonian blennie</name>
    <name type="synonym">Eleginus maclovinus</name>
    <dbReference type="NCBI Taxonomy" id="56733"/>
    <lineage>
        <taxon>Eukaryota</taxon>
        <taxon>Metazoa</taxon>
        <taxon>Chordata</taxon>
        <taxon>Craniata</taxon>
        <taxon>Vertebrata</taxon>
        <taxon>Euteleostomi</taxon>
        <taxon>Actinopterygii</taxon>
        <taxon>Neopterygii</taxon>
        <taxon>Teleostei</taxon>
        <taxon>Neoteleostei</taxon>
        <taxon>Acanthomorphata</taxon>
        <taxon>Eupercaria</taxon>
        <taxon>Perciformes</taxon>
        <taxon>Notothenioidei</taxon>
        <taxon>Eleginopidae</taxon>
        <taxon>Eleginops</taxon>
    </lineage>
</organism>
<reference evidence="2 3" key="1">
    <citation type="journal article" date="2023" name="Genes (Basel)">
        <title>Chromosome-Level Genome Assembly and Circadian Gene Repertoire of the Patagonia Blennie Eleginops maclovinus-The Closest Ancestral Proxy of Antarctic Cryonotothenioids.</title>
        <authorList>
            <person name="Cheng C.C."/>
            <person name="Rivera-Colon A.G."/>
            <person name="Minhas B.F."/>
            <person name="Wilson L."/>
            <person name="Rayamajhi N."/>
            <person name="Vargas-Chacoff L."/>
            <person name="Catchen J.M."/>
        </authorList>
    </citation>
    <scope>NUCLEOTIDE SEQUENCE [LARGE SCALE GENOMIC DNA]</scope>
    <source>
        <strain evidence="2">JMC-PN-2008</strain>
    </source>
</reference>
<evidence type="ECO:0000256" key="1">
    <source>
        <dbReference type="SAM" id="MobiDB-lite"/>
    </source>
</evidence>
<proteinExistence type="predicted"/>
<feature type="compositionally biased region" description="Low complexity" evidence="1">
    <location>
        <begin position="39"/>
        <end position="51"/>
    </location>
</feature>
<name>A0AAN7XNB7_ELEMC</name>
<dbReference type="EMBL" id="JAUZQC010000011">
    <property type="protein sequence ID" value="KAK5863584.1"/>
    <property type="molecule type" value="Genomic_DNA"/>
</dbReference>
<dbReference type="Proteomes" id="UP001346869">
    <property type="component" value="Unassembled WGS sequence"/>
</dbReference>
<gene>
    <name evidence="2" type="ORF">PBY51_000607</name>
</gene>
<evidence type="ECO:0000313" key="3">
    <source>
        <dbReference type="Proteomes" id="UP001346869"/>
    </source>
</evidence>
<sequence length="69" mass="7587">MKLRSSDRSGSSFICPSASSTPEGKTKLDDPSKGETLKPEASSSLFHSPSPESLLKDTDFSFFWDFQLL</sequence>
<reference evidence="2 3" key="2">
    <citation type="journal article" date="2023" name="Mol. Biol. Evol.">
        <title>Genomics of Secondarily Temperate Adaptation in the Only Non-Antarctic Icefish.</title>
        <authorList>
            <person name="Rivera-Colon A.G."/>
            <person name="Rayamajhi N."/>
            <person name="Minhas B.F."/>
            <person name="Madrigal G."/>
            <person name="Bilyk K.T."/>
            <person name="Yoon V."/>
            <person name="Hune M."/>
            <person name="Gregory S."/>
            <person name="Cheng C.H.C."/>
            <person name="Catchen J.M."/>
        </authorList>
    </citation>
    <scope>NUCLEOTIDE SEQUENCE [LARGE SCALE GENOMIC DNA]</scope>
    <source>
        <strain evidence="2">JMC-PN-2008</strain>
    </source>
</reference>
<feature type="compositionally biased region" description="Polar residues" evidence="1">
    <location>
        <begin position="8"/>
        <end position="23"/>
    </location>
</feature>
<evidence type="ECO:0000313" key="2">
    <source>
        <dbReference type="EMBL" id="KAK5863584.1"/>
    </source>
</evidence>
<dbReference type="AlphaFoldDB" id="A0AAN7XNB7"/>